<keyword evidence="3 4" id="KW-0862">Zinc</keyword>
<keyword evidence="2 4" id="KW-0479">Metal-binding</keyword>
<keyword evidence="6" id="KW-1185">Reference proteome</keyword>
<keyword evidence="1 4" id="KW-0533">Nickel</keyword>
<sequence>MHELGIVFHVINLVEDVAKENELTKVTRVKLSLGEVSGVIPHYLSDCWQWAADKNDLLRGSTLEIEELPARTICNSCGKAYETVRYAKICPHCGGDDTELLQGNEVELKEIEAE</sequence>
<dbReference type="Gene3D" id="3.30.2320.80">
    <property type="match status" value="1"/>
</dbReference>
<dbReference type="GO" id="GO:0016151">
    <property type="term" value="F:nickel cation binding"/>
    <property type="evidence" value="ECO:0007669"/>
    <property type="project" value="UniProtKB-UniRule"/>
</dbReference>
<dbReference type="PIRSF" id="PIRSF004761">
    <property type="entry name" value="Hydrgn_mat_HypA"/>
    <property type="match status" value="1"/>
</dbReference>
<dbReference type="PANTHER" id="PTHR34535">
    <property type="entry name" value="HYDROGENASE MATURATION FACTOR HYPA"/>
    <property type="match status" value="1"/>
</dbReference>
<feature type="binding site" evidence="4">
    <location>
        <position position="77"/>
    </location>
    <ligand>
        <name>Zn(2+)</name>
        <dbReference type="ChEBI" id="CHEBI:29105"/>
    </ligand>
</feature>
<comment type="caution">
    <text evidence="5">The sequence shown here is derived from an EMBL/GenBank/DDBJ whole genome shotgun (WGS) entry which is preliminary data.</text>
</comment>
<dbReference type="EMBL" id="JAUMVS010000017">
    <property type="protein sequence ID" value="MDO4841436.1"/>
    <property type="molecule type" value="Genomic_DNA"/>
</dbReference>
<evidence type="ECO:0000313" key="5">
    <source>
        <dbReference type="EMBL" id="MDO4841436.1"/>
    </source>
</evidence>
<dbReference type="GO" id="GO:0051604">
    <property type="term" value="P:protein maturation"/>
    <property type="evidence" value="ECO:0007669"/>
    <property type="project" value="InterPro"/>
</dbReference>
<dbReference type="HAMAP" id="MF_00213">
    <property type="entry name" value="HypA_HybF"/>
    <property type="match status" value="1"/>
</dbReference>
<comment type="similarity">
    <text evidence="4">Belongs to the HypA/HybF family.</text>
</comment>
<organism evidence="5 6">
    <name type="scientific">Phoenicibacter congonensis</name>
    <dbReference type="NCBI Taxonomy" id="1944646"/>
    <lineage>
        <taxon>Bacteria</taxon>
        <taxon>Bacillati</taxon>
        <taxon>Actinomycetota</taxon>
        <taxon>Coriobacteriia</taxon>
        <taxon>Eggerthellales</taxon>
        <taxon>Eggerthellaceae</taxon>
        <taxon>Phoenicibacter</taxon>
    </lineage>
</organism>
<feature type="binding site" evidence="4">
    <location>
        <position position="2"/>
    </location>
    <ligand>
        <name>Ni(2+)</name>
        <dbReference type="ChEBI" id="CHEBI:49786"/>
    </ligand>
</feature>
<evidence type="ECO:0000256" key="2">
    <source>
        <dbReference type="ARBA" id="ARBA00022723"/>
    </source>
</evidence>
<comment type="function">
    <text evidence="4">Involved in the maturation of [NiFe] hydrogenases. Required for nickel insertion into the metal center of the hydrogenase.</text>
</comment>
<evidence type="ECO:0000256" key="4">
    <source>
        <dbReference type="HAMAP-Rule" id="MF_00213"/>
    </source>
</evidence>
<reference evidence="5" key="1">
    <citation type="submission" date="2023-07" db="EMBL/GenBank/DDBJ databases">
        <title>Between Cages and Wild: Unraveling the Impact of Captivity on Animal Microbiomes and Antimicrobial Resistance.</title>
        <authorList>
            <person name="Schmartz G.P."/>
            <person name="Rehner J."/>
            <person name="Schuff M.J."/>
            <person name="Becker S.L."/>
            <person name="Kravczyk M."/>
            <person name="Gurevich A."/>
            <person name="Francke R."/>
            <person name="Mueller R."/>
            <person name="Keller V."/>
            <person name="Keller A."/>
        </authorList>
    </citation>
    <scope>NUCLEOTIDE SEQUENCE</scope>
    <source>
        <strain evidence="5">S12M_St_49</strain>
    </source>
</reference>
<accession>A0AA43U9U6</accession>
<name>A0AA43U9U6_9ACTN</name>
<dbReference type="Proteomes" id="UP001168575">
    <property type="component" value="Unassembled WGS sequence"/>
</dbReference>
<dbReference type="Pfam" id="PF01155">
    <property type="entry name" value="HypA"/>
    <property type="match status" value="1"/>
</dbReference>
<feature type="binding site" evidence="4">
    <location>
        <position position="74"/>
    </location>
    <ligand>
        <name>Zn(2+)</name>
        <dbReference type="ChEBI" id="CHEBI:29105"/>
    </ligand>
</feature>
<evidence type="ECO:0000256" key="3">
    <source>
        <dbReference type="ARBA" id="ARBA00022833"/>
    </source>
</evidence>
<evidence type="ECO:0000313" key="6">
    <source>
        <dbReference type="Proteomes" id="UP001168575"/>
    </source>
</evidence>
<gene>
    <name evidence="4" type="primary">hypA</name>
    <name evidence="5" type="ORF">Q3982_02010</name>
</gene>
<dbReference type="InterPro" id="IPR000688">
    <property type="entry name" value="HypA/HybF"/>
</dbReference>
<protein>
    <recommendedName>
        <fullName evidence="4">Hydrogenase maturation factor HypA</fullName>
    </recommendedName>
</protein>
<dbReference type="PANTHER" id="PTHR34535:SF3">
    <property type="entry name" value="HYDROGENASE MATURATION FACTOR HYPA"/>
    <property type="match status" value="1"/>
</dbReference>
<feature type="binding site" evidence="4">
    <location>
        <position position="93"/>
    </location>
    <ligand>
        <name>Zn(2+)</name>
        <dbReference type="ChEBI" id="CHEBI:29105"/>
    </ligand>
</feature>
<feature type="binding site" evidence="4">
    <location>
        <position position="90"/>
    </location>
    <ligand>
        <name>Zn(2+)</name>
        <dbReference type="ChEBI" id="CHEBI:29105"/>
    </ligand>
</feature>
<dbReference type="AlphaFoldDB" id="A0AA43U9U6"/>
<dbReference type="GO" id="GO:0008270">
    <property type="term" value="F:zinc ion binding"/>
    <property type="evidence" value="ECO:0007669"/>
    <property type="project" value="UniProtKB-UniRule"/>
</dbReference>
<evidence type="ECO:0000256" key="1">
    <source>
        <dbReference type="ARBA" id="ARBA00022596"/>
    </source>
</evidence>
<proteinExistence type="inferred from homology"/>